<name>A0ABX5QER5_9MICO</name>
<feature type="transmembrane region" description="Helical" evidence="5">
    <location>
        <begin position="41"/>
        <end position="62"/>
    </location>
</feature>
<dbReference type="Pfam" id="PF02518">
    <property type="entry name" value="HATPase_c"/>
    <property type="match status" value="1"/>
</dbReference>
<feature type="transmembrane region" description="Helical" evidence="5">
    <location>
        <begin position="174"/>
        <end position="196"/>
    </location>
</feature>
<dbReference type="InterPro" id="IPR003594">
    <property type="entry name" value="HATPase_dom"/>
</dbReference>
<gene>
    <name evidence="7" type="ORF">Leucomu_06155</name>
</gene>
<keyword evidence="1" id="KW-0808">Transferase</keyword>
<dbReference type="InterPro" id="IPR011712">
    <property type="entry name" value="Sig_transdc_His_kin_sub3_dim/P"/>
</dbReference>
<evidence type="ECO:0000259" key="6">
    <source>
        <dbReference type="PROSITE" id="PS50109"/>
    </source>
</evidence>
<dbReference type="Pfam" id="PF07730">
    <property type="entry name" value="HisKA_3"/>
    <property type="match status" value="1"/>
</dbReference>
<keyword evidence="3" id="KW-0902">Two-component regulatory system</keyword>
<evidence type="ECO:0000256" key="1">
    <source>
        <dbReference type="ARBA" id="ARBA00022679"/>
    </source>
</evidence>
<evidence type="ECO:0000313" key="7">
    <source>
        <dbReference type="EMBL" id="QAB17562.1"/>
    </source>
</evidence>
<dbReference type="InterPro" id="IPR017205">
    <property type="entry name" value="Sig_transdc_His_kinase_ChrS"/>
</dbReference>
<accession>A0ABX5QER5</accession>
<feature type="compositionally biased region" description="Low complexity" evidence="4">
    <location>
        <begin position="91"/>
        <end position="100"/>
    </location>
</feature>
<dbReference type="EMBL" id="CP035037">
    <property type="protein sequence ID" value="QAB17562.1"/>
    <property type="molecule type" value="Genomic_DNA"/>
</dbReference>
<evidence type="ECO:0000256" key="3">
    <source>
        <dbReference type="ARBA" id="ARBA00023012"/>
    </source>
</evidence>
<dbReference type="PANTHER" id="PTHR24421:SF62">
    <property type="entry name" value="SENSORY TRANSDUCTION HISTIDINE KINASE"/>
    <property type="match status" value="1"/>
</dbReference>
<dbReference type="InterPro" id="IPR050482">
    <property type="entry name" value="Sensor_HK_TwoCompSys"/>
</dbReference>
<feature type="domain" description="Histidine kinase" evidence="6">
    <location>
        <begin position="235"/>
        <end position="437"/>
    </location>
</feature>
<dbReference type="PROSITE" id="PS50109">
    <property type="entry name" value="HIS_KIN"/>
    <property type="match status" value="1"/>
</dbReference>
<evidence type="ECO:0000256" key="5">
    <source>
        <dbReference type="SAM" id="Phobius"/>
    </source>
</evidence>
<dbReference type="RefSeq" id="WP_017884847.1">
    <property type="nucleotide sequence ID" value="NZ_CP035037.1"/>
</dbReference>
<keyword evidence="5" id="KW-0812">Transmembrane</keyword>
<dbReference type="CDD" id="cd16917">
    <property type="entry name" value="HATPase_UhpB-NarQ-NarX-like"/>
    <property type="match status" value="1"/>
</dbReference>
<protein>
    <submittedName>
        <fullName evidence="7">Sensor histidine kinase</fullName>
    </submittedName>
</protein>
<evidence type="ECO:0000256" key="4">
    <source>
        <dbReference type="SAM" id="MobiDB-lite"/>
    </source>
</evidence>
<dbReference type="InterPro" id="IPR036890">
    <property type="entry name" value="HATPase_C_sf"/>
</dbReference>
<dbReference type="Proteomes" id="UP000285768">
    <property type="component" value="Chromosome"/>
</dbReference>
<dbReference type="InterPro" id="IPR005467">
    <property type="entry name" value="His_kinase_dom"/>
</dbReference>
<sequence>MSHRTTLTPVFAGLRIGLHALLVALAAFAVVRAIALDDPRWPWVLTLAALFVGLYLFGAAAARRGARSARQGEGHRSGPSDGGDRFDRGRPGAPVDPAGPAGRGGVRARWAAPAWILALTMLWAALVWLAPDGAYLVFPMFFLYLHVLPGALGVGAVVAGTAIAIAALGSHHGFSVGGVLGPLVGAGVAILIGLGYRALALEAREREELVSELLLTRERLAETERQQGALAERARLAREIHDTVAQGLSSIQMLLRAAERDAPEGAALRHVRLARETAAENLAETRRFIRELTPATLDGGLAAALHRLAADQSRRAGLRIDVEVGDGAGGEGGVALPMDTQSALLRIAQGAVSNAVRHSAAGRARIALRREGEAVVLVVSDDGVGFDPARVAVREADRDSFGLRAIEERARQLGGTLEIDSAPGSGTQLRVTVAAAPRSPEPGEGIGR</sequence>
<feature type="region of interest" description="Disordered" evidence="4">
    <location>
        <begin position="419"/>
        <end position="448"/>
    </location>
</feature>
<evidence type="ECO:0000313" key="8">
    <source>
        <dbReference type="Proteomes" id="UP000285768"/>
    </source>
</evidence>
<organism evidence="7 8">
    <name type="scientific">Leucobacter muris</name>
    <dbReference type="NCBI Taxonomy" id="1935379"/>
    <lineage>
        <taxon>Bacteria</taxon>
        <taxon>Bacillati</taxon>
        <taxon>Actinomycetota</taxon>
        <taxon>Actinomycetes</taxon>
        <taxon>Micrococcales</taxon>
        <taxon>Microbacteriaceae</taxon>
        <taxon>Leucobacter</taxon>
    </lineage>
</organism>
<proteinExistence type="predicted"/>
<feature type="compositionally biased region" description="Basic and acidic residues" evidence="4">
    <location>
        <begin position="70"/>
        <end position="90"/>
    </location>
</feature>
<keyword evidence="8" id="KW-1185">Reference proteome</keyword>
<reference evidence="7 8" key="1">
    <citation type="submission" date="2019-01" db="EMBL/GenBank/DDBJ databases">
        <title>Leucobacter muris sp. nov. isolated from the nose of a laboratory mouse.</title>
        <authorList>
            <person name="Benga L."/>
            <person name="Sproeer C."/>
            <person name="Schumann P."/>
            <person name="Verbarg S."/>
            <person name="Bunk B."/>
            <person name="Engelhardt E."/>
            <person name="Benten P.M."/>
            <person name="Sager M."/>
        </authorList>
    </citation>
    <scope>NUCLEOTIDE SEQUENCE [LARGE SCALE GENOMIC DNA]</scope>
    <source>
        <strain evidence="7 8">DSM 101948</strain>
    </source>
</reference>
<dbReference type="GO" id="GO:0016301">
    <property type="term" value="F:kinase activity"/>
    <property type="evidence" value="ECO:0007669"/>
    <property type="project" value="UniProtKB-KW"/>
</dbReference>
<feature type="region of interest" description="Disordered" evidence="4">
    <location>
        <begin position="68"/>
        <end position="105"/>
    </location>
</feature>
<dbReference type="PANTHER" id="PTHR24421">
    <property type="entry name" value="NITRATE/NITRITE SENSOR PROTEIN NARX-RELATED"/>
    <property type="match status" value="1"/>
</dbReference>
<dbReference type="SMART" id="SM00387">
    <property type="entry name" value="HATPase_c"/>
    <property type="match status" value="1"/>
</dbReference>
<keyword evidence="2 7" id="KW-0418">Kinase</keyword>
<dbReference type="Gene3D" id="1.20.5.1930">
    <property type="match status" value="1"/>
</dbReference>
<feature type="transmembrane region" description="Helical" evidence="5">
    <location>
        <begin position="110"/>
        <end position="129"/>
    </location>
</feature>
<keyword evidence="5" id="KW-0472">Membrane</keyword>
<evidence type="ECO:0000256" key="2">
    <source>
        <dbReference type="ARBA" id="ARBA00022777"/>
    </source>
</evidence>
<feature type="transmembrane region" description="Helical" evidence="5">
    <location>
        <begin position="12"/>
        <end position="35"/>
    </location>
</feature>
<dbReference type="Gene3D" id="3.30.565.10">
    <property type="entry name" value="Histidine kinase-like ATPase, C-terminal domain"/>
    <property type="match status" value="1"/>
</dbReference>
<dbReference type="SUPFAM" id="SSF55874">
    <property type="entry name" value="ATPase domain of HSP90 chaperone/DNA topoisomerase II/histidine kinase"/>
    <property type="match status" value="1"/>
</dbReference>
<keyword evidence="5" id="KW-1133">Transmembrane helix</keyword>
<dbReference type="PIRSF" id="PIRSF037434">
    <property type="entry name" value="STHK_ChrS"/>
    <property type="match status" value="1"/>
</dbReference>
<feature type="transmembrane region" description="Helical" evidence="5">
    <location>
        <begin position="141"/>
        <end position="167"/>
    </location>
</feature>